<comment type="caution">
    <text evidence="7">The sequence shown here is derived from an EMBL/GenBank/DDBJ whole genome shotgun (WGS) entry which is preliminary data.</text>
</comment>
<accession>A0A8J3I683</accession>
<evidence type="ECO:0000256" key="5">
    <source>
        <dbReference type="SAM" id="Phobius"/>
    </source>
</evidence>
<feature type="transmembrane region" description="Helical" evidence="5">
    <location>
        <begin position="73"/>
        <end position="96"/>
    </location>
</feature>
<reference evidence="7" key="1">
    <citation type="submission" date="2020-10" db="EMBL/GenBank/DDBJ databases">
        <title>Taxonomic study of unclassified bacteria belonging to the class Ktedonobacteria.</title>
        <authorList>
            <person name="Yabe S."/>
            <person name="Wang C.M."/>
            <person name="Zheng Y."/>
            <person name="Sakai Y."/>
            <person name="Cavaletti L."/>
            <person name="Monciardini P."/>
            <person name="Donadio S."/>
        </authorList>
    </citation>
    <scope>NUCLEOTIDE SEQUENCE</scope>
    <source>
        <strain evidence="7">SOSP1-1</strain>
    </source>
</reference>
<dbReference type="InterPro" id="IPR009908">
    <property type="entry name" value="Methylamine_util_MauE"/>
</dbReference>
<dbReference type="AlphaFoldDB" id="A0A8J3I683"/>
<dbReference type="Pfam" id="PF07291">
    <property type="entry name" value="MauE"/>
    <property type="match status" value="1"/>
</dbReference>
<feature type="domain" description="Methylamine utilisation protein MauE" evidence="6">
    <location>
        <begin position="5"/>
        <end position="130"/>
    </location>
</feature>
<feature type="transmembrane region" description="Helical" evidence="5">
    <location>
        <begin position="117"/>
        <end position="137"/>
    </location>
</feature>
<dbReference type="GO" id="GO:0016020">
    <property type="term" value="C:membrane"/>
    <property type="evidence" value="ECO:0007669"/>
    <property type="project" value="UniProtKB-SubCell"/>
</dbReference>
<keyword evidence="4 5" id="KW-0472">Membrane</keyword>
<dbReference type="EMBL" id="BNJF01000002">
    <property type="protein sequence ID" value="GHO46129.1"/>
    <property type="molecule type" value="Genomic_DNA"/>
</dbReference>
<dbReference type="UniPathway" id="UPA00895"/>
<dbReference type="RefSeq" id="WP_220195527.1">
    <property type="nucleotide sequence ID" value="NZ_BNJF01000002.1"/>
</dbReference>
<dbReference type="GO" id="GO:0030416">
    <property type="term" value="P:methylamine metabolic process"/>
    <property type="evidence" value="ECO:0007669"/>
    <property type="project" value="InterPro"/>
</dbReference>
<comment type="subcellular location">
    <subcellularLocation>
        <location evidence="1">Membrane</location>
        <topology evidence="1">Multi-pass membrane protein</topology>
    </subcellularLocation>
</comment>
<proteinExistence type="predicted"/>
<feature type="transmembrane region" description="Helical" evidence="5">
    <location>
        <begin position="46"/>
        <end position="67"/>
    </location>
</feature>
<sequence>MTALYIQAFCRIVIGLVFAISSFGKLRDIPKFQRAILGFRLLPRRLSRSIALFFLSGELTVVVFVTLGGPLLLSGFLLAALLLLMFSGALASVLVRRLQTNCNCFGASEKNVSTTDIWRNLGFLICAAGGCGAIFWTRNQQMNLGSIEWLLASLGALIFVLIWIQLGEIVQLFRLS</sequence>
<keyword evidence="3 5" id="KW-1133">Transmembrane helix</keyword>
<evidence type="ECO:0000256" key="3">
    <source>
        <dbReference type="ARBA" id="ARBA00022989"/>
    </source>
</evidence>
<evidence type="ECO:0000259" key="6">
    <source>
        <dbReference type="Pfam" id="PF07291"/>
    </source>
</evidence>
<gene>
    <name evidence="7" type="ORF">KSX_42920</name>
</gene>
<protein>
    <recommendedName>
        <fullName evidence="6">Methylamine utilisation protein MauE domain-containing protein</fullName>
    </recommendedName>
</protein>
<evidence type="ECO:0000313" key="8">
    <source>
        <dbReference type="Proteomes" id="UP000612362"/>
    </source>
</evidence>
<feature type="transmembrane region" description="Helical" evidence="5">
    <location>
        <begin position="149"/>
        <end position="173"/>
    </location>
</feature>
<keyword evidence="8" id="KW-1185">Reference proteome</keyword>
<evidence type="ECO:0000256" key="2">
    <source>
        <dbReference type="ARBA" id="ARBA00022692"/>
    </source>
</evidence>
<evidence type="ECO:0000256" key="1">
    <source>
        <dbReference type="ARBA" id="ARBA00004141"/>
    </source>
</evidence>
<keyword evidence="2 5" id="KW-0812">Transmembrane</keyword>
<evidence type="ECO:0000256" key="4">
    <source>
        <dbReference type="ARBA" id="ARBA00023136"/>
    </source>
</evidence>
<feature type="transmembrane region" description="Helical" evidence="5">
    <location>
        <begin position="6"/>
        <end position="26"/>
    </location>
</feature>
<evidence type="ECO:0000313" key="7">
    <source>
        <dbReference type="EMBL" id="GHO46129.1"/>
    </source>
</evidence>
<name>A0A8J3I683_9CHLR</name>
<organism evidence="7 8">
    <name type="scientific">Ktedonospora formicarum</name>
    <dbReference type="NCBI Taxonomy" id="2778364"/>
    <lineage>
        <taxon>Bacteria</taxon>
        <taxon>Bacillati</taxon>
        <taxon>Chloroflexota</taxon>
        <taxon>Ktedonobacteria</taxon>
        <taxon>Ktedonobacterales</taxon>
        <taxon>Ktedonobacteraceae</taxon>
        <taxon>Ktedonospora</taxon>
    </lineage>
</organism>
<dbReference type="Proteomes" id="UP000612362">
    <property type="component" value="Unassembled WGS sequence"/>
</dbReference>